<organism evidence="1 2">
    <name type="scientific">Micromonospora sagamiensis</name>
    <dbReference type="NCBI Taxonomy" id="47875"/>
    <lineage>
        <taxon>Bacteria</taxon>
        <taxon>Bacillati</taxon>
        <taxon>Actinomycetota</taxon>
        <taxon>Actinomycetes</taxon>
        <taxon>Micromonosporales</taxon>
        <taxon>Micromonosporaceae</taxon>
        <taxon>Micromonospora</taxon>
    </lineage>
</organism>
<proteinExistence type="predicted"/>
<dbReference type="CDD" id="cd09117">
    <property type="entry name" value="PLDc_Bfil_DEXD_like"/>
    <property type="match status" value="1"/>
</dbReference>
<name>A0A562WKU4_9ACTN</name>
<dbReference type="OrthoDB" id="3777082at2"/>
<dbReference type="EMBL" id="VLLP01000001">
    <property type="protein sequence ID" value="TWJ30919.1"/>
    <property type="molecule type" value="Genomic_DNA"/>
</dbReference>
<protein>
    <submittedName>
        <fullName evidence="1">Uncharacterized protein</fullName>
    </submittedName>
</protein>
<dbReference type="Proteomes" id="UP000319728">
    <property type="component" value="Unassembled WGS sequence"/>
</dbReference>
<accession>A0A562WKU4</accession>
<gene>
    <name evidence="1" type="ORF">JD81_04468</name>
</gene>
<sequence>MTGTEQKAPAHSRPVVELFTGAATALWATTYSVDLALFNEFLLPRLGEPPLNVVVLADHRRLATALDRLDAGTVDTVAAVNRRWLLRGVRPGGQRFHPKTYLAVTRTRATLLVGSGNLSVDGLSAGREVFTTFHSGTPAGDAAIGAWRGWIRRVAGLVGDMQLADRFHDLEARLPAVTVTATTEIPLLHNLDQSIAAQFVDRVTGQATSAGIDELILTAPYYDRDAAAVGQLLASLRPRRVRVLLTSTTKVDGSRLAARLTASGAAVEVAYYAPDQFVHAKLVGAITGGRGWLLSGSANLSRAGLLHTANDHGNVEMAVLTSLAADEVRARFTPPDTTIEPADLTRLGALSFRVDPESTLPSVRLVSATVAADGTVEVTSEPIPQPGWQLDDLVSPRALVPQPSGSAVTVGPVSGRLVRLVDADGCPLSNRVVVDDVAALAAALTAPTARSRSDRPAELADIDVDSPLVRALVQLNRTFVMEVTERTSAASDTAAAGTEDGQGDDDLWARLERERLARDPRAARYRAGWDGTGLGGSAQVLELLDLLRSRAPGEPAPTDLGRKLLARLLDQATEADSREKGSTRRRWQLAARVRIRARNLLRRWAAAQTDPRLAWIDPLVPADNFAVITAILANLRLHQAEEISPVELTADDLDDLWSRWLTGFVGTGAGDGWLHQLDQDTYRAARQRQPDDLPETVAALCWLLIRPGQHARKRIVAAQPAIVAAVNHDLIGPTNHTARYLSRVVGRRVTRAQVEQDILHAATFVDDALWCNRTADDLALGGLRLKAPPGGAADIQVRLDVRGVDDPLLDPRVPRLVVAVRHYRRCQGVAVFAADADWRLSLYPGETIAFLPGQGRRTIESAGPVTKGDLDQLAVSVGVLADLFPPTDAAES</sequence>
<dbReference type="AlphaFoldDB" id="A0A562WKU4"/>
<keyword evidence="2" id="KW-1185">Reference proteome</keyword>
<dbReference type="Gene3D" id="3.30.870.10">
    <property type="entry name" value="Endonuclease Chain A"/>
    <property type="match status" value="2"/>
</dbReference>
<reference evidence="1 2" key="1">
    <citation type="submission" date="2019-07" db="EMBL/GenBank/DDBJ databases">
        <title>R&amp;d 2014.</title>
        <authorList>
            <person name="Klenk H.-P."/>
        </authorList>
    </citation>
    <scope>NUCLEOTIDE SEQUENCE [LARGE SCALE GENOMIC DNA]</scope>
    <source>
        <strain evidence="1 2">DSM 43912</strain>
    </source>
</reference>
<evidence type="ECO:0000313" key="1">
    <source>
        <dbReference type="EMBL" id="TWJ30919.1"/>
    </source>
</evidence>
<dbReference type="RefSeq" id="WP_145819511.1">
    <property type="nucleotide sequence ID" value="NZ_AP023438.1"/>
</dbReference>
<comment type="caution">
    <text evidence="1">The sequence shown here is derived from an EMBL/GenBank/DDBJ whole genome shotgun (WGS) entry which is preliminary data.</text>
</comment>
<evidence type="ECO:0000313" key="2">
    <source>
        <dbReference type="Proteomes" id="UP000319728"/>
    </source>
</evidence>